<dbReference type="Gene3D" id="1.25.40.570">
    <property type="match status" value="1"/>
</dbReference>
<accession>A0A2T9YZ89</accession>
<dbReference type="InterPro" id="IPR040773">
    <property type="entry name" value="Rpn6_N"/>
</dbReference>
<dbReference type="InterPro" id="IPR036390">
    <property type="entry name" value="WH_DNA-bd_sf"/>
</dbReference>
<evidence type="ECO:0000256" key="2">
    <source>
        <dbReference type="ARBA" id="ARBA00022942"/>
    </source>
</evidence>
<protein>
    <recommendedName>
        <fullName evidence="3">PCI domain-containing protein</fullName>
    </recommendedName>
</protein>
<dbReference type="STRING" id="133385.A0A2T9YZ89"/>
<keyword evidence="5" id="KW-1185">Reference proteome</keyword>
<dbReference type="Proteomes" id="UP000245383">
    <property type="component" value="Unassembled WGS sequence"/>
</dbReference>
<dbReference type="SUPFAM" id="SSF48452">
    <property type="entry name" value="TPR-like"/>
    <property type="match status" value="1"/>
</dbReference>
<comment type="similarity">
    <text evidence="1">Belongs to the proteasome subunit S9 family.</text>
</comment>
<dbReference type="GO" id="GO:0000502">
    <property type="term" value="C:proteasome complex"/>
    <property type="evidence" value="ECO:0007669"/>
    <property type="project" value="UniProtKB-KW"/>
</dbReference>
<organism evidence="4 5">
    <name type="scientific">Smittium simulii</name>
    <dbReference type="NCBI Taxonomy" id="133385"/>
    <lineage>
        <taxon>Eukaryota</taxon>
        <taxon>Fungi</taxon>
        <taxon>Fungi incertae sedis</taxon>
        <taxon>Zoopagomycota</taxon>
        <taxon>Kickxellomycotina</taxon>
        <taxon>Harpellomycetes</taxon>
        <taxon>Harpellales</taxon>
        <taxon>Legeriomycetaceae</taxon>
        <taxon>Smittium</taxon>
    </lineage>
</organism>
<dbReference type="InterPro" id="IPR050871">
    <property type="entry name" value="26S_Proteasome/COP9_Components"/>
</dbReference>
<dbReference type="Pfam" id="PF01399">
    <property type="entry name" value="PCI"/>
    <property type="match status" value="1"/>
</dbReference>
<evidence type="ECO:0000259" key="3">
    <source>
        <dbReference type="PROSITE" id="PS50250"/>
    </source>
</evidence>
<dbReference type="SMART" id="SM00753">
    <property type="entry name" value="PAM"/>
    <property type="match status" value="1"/>
</dbReference>
<evidence type="ECO:0000256" key="1">
    <source>
        <dbReference type="ARBA" id="ARBA00007454"/>
    </source>
</evidence>
<dbReference type="PROSITE" id="PS50250">
    <property type="entry name" value="PCI"/>
    <property type="match status" value="1"/>
</dbReference>
<dbReference type="SUPFAM" id="SSF46785">
    <property type="entry name" value="Winged helix' DNA-binding domain"/>
    <property type="match status" value="1"/>
</dbReference>
<name>A0A2T9YZ89_9FUNG</name>
<dbReference type="PANTHER" id="PTHR10678">
    <property type="entry name" value="26S PROTEASOME NON-ATPASE REGULATORY SUBUNIT 11/COP9 SIGNALOSOME COMPLEX SUBUNIT 2"/>
    <property type="match status" value="1"/>
</dbReference>
<feature type="domain" description="PCI" evidence="3">
    <location>
        <begin position="243"/>
        <end position="418"/>
    </location>
</feature>
<proteinExistence type="inferred from homology"/>
<evidence type="ECO:0000313" key="5">
    <source>
        <dbReference type="Proteomes" id="UP000245383"/>
    </source>
</evidence>
<dbReference type="OrthoDB" id="1418352at2759"/>
<dbReference type="Pfam" id="PF18055">
    <property type="entry name" value="RPN6_N"/>
    <property type="match status" value="1"/>
</dbReference>
<comment type="caution">
    <text evidence="4">The sequence shown here is derived from an EMBL/GenBank/DDBJ whole genome shotgun (WGS) entry which is preliminary data.</text>
</comment>
<dbReference type="SMART" id="SM00088">
    <property type="entry name" value="PINT"/>
    <property type="match status" value="1"/>
</dbReference>
<keyword evidence="2" id="KW-0647">Proteasome</keyword>
<sequence>MESQLDHATTIASTSSQEAIHIFTSVFTAPEASTSEKERALLSLAIMAEKNKDAVLLAKIFKNSRHFLAILPKAKSSKLVQVLIDRFSYIPDALEIQLQVCKDIIEWAREDKRIYLLQALEKKLARLYFDTKKYSQALELVGKLLHDLKKVDDKMELVEVHLIEARIYHALCNLAKAKAALTSARSSANSIYTPPPLQASLDLYSGILHCEEKDYKTAFSYFYETTEGLSLYFIPQKQQQSEETSTSAVDFKSFLHSEDRQRLAKQLEERQQLALVYMLLCKIMLLTPEEAPNLLSNGKTAYKFRNAPFVSAMLDVAKAQKQRSLSDFEKVLAQHRILINANHLVRTHLTLLYDTLLGENLIRIIEPYSTVEIQHIASQINLPISVVEFKLSQMILDKKLNGILDHGNGCLIIFQETGSDNLYDHSLSIVKNMNNVVDSLYTKAFLLN</sequence>
<dbReference type="InterPro" id="IPR011990">
    <property type="entry name" value="TPR-like_helical_dom_sf"/>
</dbReference>
<dbReference type="InterPro" id="IPR040780">
    <property type="entry name" value="Rpn6_C_helix"/>
</dbReference>
<dbReference type="AlphaFoldDB" id="A0A2T9YZ89"/>
<reference evidence="4 5" key="1">
    <citation type="journal article" date="2018" name="MBio">
        <title>Comparative Genomics Reveals the Core Gene Toolbox for the Fungus-Insect Symbiosis.</title>
        <authorList>
            <person name="Wang Y."/>
            <person name="Stata M."/>
            <person name="Wang W."/>
            <person name="Stajich J.E."/>
            <person name="White M.M."/>
            <person name="Moncalvo J.M."/>
        </authorList>
    </citation>
    <scope>NUCLEOTIDE SEQUENCE [LARGE SCALE GENOMIC DNA]</scope>
    <source>
        <strain evidence="4 5">SWE-8-4</strain>
    </source>
</reference>
<dbReference type="InterPro" id="IPR000717">
    <property type="entry name" value="PCI_dom"/>
</dbReference>
<evidence type="ECO:0000313" key="4">
    <source>
        <dbReference type="EMBL" id="PVU97604.1"/>
    </source>
</evidence>
<dbReference type="Pfam" id="PF18503">
    <property type="entry name" value="RPN6_C_helix"/>
    <property type="match status" value="1"/>
</dbReference>
<gene>
    <name evidence="4" type="ORF">BB561_000463</name>
</gene>
<dbReference type="EMBL" id="MBFR01000009">
    <property type="protein sequence ID" value="PVU97604.1"/>
    <property type="molecule type" value="Genomic_DNA"/>
</dbReference>